<feature type="transmembrane region" description="Helical" evidence="6">
    <location>
        <begin position="126"/>
        <end position="144"/>
    </location>
</feature>
<dbReference type="GO" id="GO:0022857">
    <property type="term" value="F:transmembrane transporter activity"/>
    <property type="evidence" value="ECO:0007669"/>
    <property type="project" value="InterPro"/>
</dbReference>
<dbReference type="InterPro" id="IPR020846">
    <property type="entry name" value="MFS_dom"/>
</dbReference>
<dbReference type="Proteomes" id="UP000073492">
    <property type="component" value="Unassembled WGS sequence"/>
</dbReference>
<accession>A0A139IK93</accession>
<evidence type="ECO:0000256" key="4">
    <source>
        <dbReference type="ARBA" id="ARBA00022989"/>
    </source>
</evidence>
<feature type="transmembrane region" description="Helical" evidence="6">
    <location>
        <begin position="477"/>
        <end position="499"/>
    </location>
</feature>
<gene>
    <name evidence="8" type="ORF">AC579_3928</name>
</gene>
<keyword evidence="2" id="KW-0813">Transport</keyword>
<keyword evidence="4 6" id="KW-1133">Transmembrane helix</keyword>
<evidence type="ECO:0000256" key="3">
    <source>
        <dbReference type="ARBA" id="ARBA00022692"/>
    </source>
</evidence>
<name>A0A139IK93_9PEZI</name>
<organism evidence="8 9">
    <name type="scientific">Pseudocercospora musae</name>
    <dbReference type="NCBI Taxonomy" id="113226"/>
    <lineage>
        <taxon>Eukaryota</taxon>
        <taxon>Fungi</taxon>
        <taxon>Dikarya</taxon>
        <taxon>Ascomycota</taxon>
        <taxon>Pezizomycotina</taxon>
        <taxon>Dothideomycetes</taxon>
        <taxon>Dothideomycetidae</taxon>
        <taxon>Mycosphaerellales</taxon>
        <taxon>Mycosphaerellaceae</taxon>
        <taxon>Pseudocercospora</taxon>
    </lineage>
</organism>
<feature type="transmembrane region" description="Helical" evidence="6">
    <location>
        <begin position="367"/>
        <end position="386"/>
    </location>
</feature>
<feature type="transmembrane region" description="Helical" evidence="6">
    <location>
        <begin position="184"/>
        <end position="204"/>
    </location>
</feature>
<sequence>MFIWLFGSDDKPPIFLSFRSSKTFIIITVASAVFTDIFAYAVVVPVFPFALTERADVHPDEVQTWVSIFLAVYGAALLLASPVCGWMADRMGSRQFTFMLGLLVLGGSTAMLCAGNSIGVYIGGRILQGVSAAVVWVVGLALLVDTVGPDEIGTAMGYVGLSMSLAILLAPLLGGIVFASAGYYSVYAMAFGLIILDVFLRFAMIEQKVARKWIPGLGLKQTATSDKRFWQEGDLANSAELDGVHNAGADLVHSKKAATDGAEMERPPSNAAEAAISECTPAPLRGFLKRFPPVVFLLSSRRVLNALWACVMQATLLTSFDSILPLFVKAAFKWNSTGAGLIFLPIVMASFIGPVIGRLTDKYGPRWFATAGFVLSCPFLILLRLVEHNSIGQKVLLCALLALVGLGLTLALTPIMAEISYAVDAKAKRHPPGFFGENGAYAQAYGLFNMAWAAGAMIGPLLAGLVQESHGWPTATLILGCVSIFTALPTAIWTGGSIFKLGKSRKQEQGRQTPVL</sequence>
<dbReference type="InterPro" id="IPR011701">
    <property type="entry name" value="MFS"/>
</dbReference>
<keyword evidence="9" id="KW-1185">Reference proteome</keyword>
<dbReference type="Pfam" id="PF07690">
    <property type="entry name" value="MFS_1"/>
    <property type="match status" value="1"/>
</dbReference>
<evidence type="ECO:0000256" key="1">
    <source>
        <dbReference type="ARBA" id="ARBA00004141"/>
    </source>
</evidence>
<evidence type="ECO:0000256" key="6">
    <source>
        <dbReference type="SAM" id="Phobius"/>
    </source>
</evidence>
<protein>
    <recommendedName>
        <fullName evidence="7">Major facilitator superfamily (MFS) profile domain-containing protein</fullName>
    </recommendedName>
</protein>
<evidence type="ECO:0000313" key="8">
    <source>
        <dbReference type="EMBL" id="KXT15198.1"/>
    </source>
</evidence>
<evidence type="ECO:0000259" key="7">
    <source>
        <dbReference type="PROSITE" id="PS50850"/>
    </source>
</evidence>
<feature type="transmembrane region" description="Helical" evidence="6">
    <location>
        <begin position="398"/>
        <end position="423"/>
    </location>
</feature>
<comment type="subcellular location">
    <subcellularLocation>
        <location evidence="1">Membrane</location>
        <topology evidence="1">Multi-pass membrane protein</topology>
    </subcellularLocation>
</comment>
<keyword evidence="5 6" id="KW-0472">Membrane</keyword>
<dbReference type="STRING" id="113226.A0A139IK93"/>
<dbReference type="PANTHER" id="PTHR23506">
    <property type="entry name" value="GH10249P"/>
    <property type="match status" value="1"/>
</dbReference>
<feature type="transmembrane region" description="Helical" evidence="6">
    <location>
        <begin position="62"/>
        <end position="84"/>
    </location>
</feature>
<comment type="caution">
    <text evidence="8">The sequence shown here is derived from an EMBL/GenBank/DDBJ whole genome shotgun (WGS) entry which is preliminary data.</text>
</comment>
<dbReference type="GO" id="GO:0016020">
    <property type="term" value="C:membrane"/>
    <property type="evidence" value="ECO:0007669"/>
    <property type="project" value="UniProtKB-SubCell"/>
</dbReference>
<dbReference type="PANTHER" id="PTHR23506:SF23">
    <property type="entry name" value="GH10249P"/>
    <property type="match status" value="1"/>
</dbReference>
<dbReference type="InterPro" id="IPR050930">
    <property type="entry name" value="MFS_Vesicular_Transporter"/>
</dbReference>
<feature type="transmembrane region" description="Helical" evidence="6">
    <location>
        <begin position="334"/>
        <end position="355"/>
    </location>
</feature>
<feature type="transmembrane region" description="Helical" evidence="6">
    <location>
        <begin position="306"/>
        <end position="328"/>
    </location>
</feature>
<evidence type="ECO:0000313" key="9">
    <source>
        <dbReference type="Proteomes" id="UP000073492"/>
    </source>
</evidence>
<feature type="transmembrane region" description="Helical" evidence="6">
    <location>
        <begin position="24"/>
        <end position="50"/>
    </location>
</feature>
<reference evidence="8 9" key="1">
    <citation type="submission" date="2015-07" db="EMBL/GenBank/DDBJ databases">
        <title>Comparative genomics of the Sigatoka disease complex on banana suggests a link between parallel evolutionary changes in Pseudocercospora fijiensis and Pseudocercospora eumusae and increased virulence on the banana host.</title>
        <authorList>
            <person name="Chang T.-C."/>
            <person name="Salvucci A."/>
            <person name="Crous P.W."/>
            <person name="Stergiopoulos I."/>
        </authorList>
    </citation>
    <scope>NUCLEOTIDE SEQUENCE [LARGE SCALE GENOMIC DNA]</scope>
    <source>
        <strain evidence="8 9">CBS 116634</strain>
    </source>
</reference>
<evidence type="ECO:0000256" key="2">
    <source>
        <dbReference type="ARBA" id="ARBA00022448"/>
    </source>
</evidence>
<dbReference type="SUPFAM" id="SSF103473">
    <property type="entry name" value="MFS general substrate transporter"/>
    <property type="match status" value="1"/>
</dbReference>
<dbReference type="PROSITE" id="PS50850">
    <property type="entry name" value="MFS"/>
    <property type="match status" value="1"/>
</dbReference>
<proteinExistence type="predicted"/>
<dbReference type="OrthoDB" id="5086884at2759"/>
<feature type="transmembrane region" description="Helical" evidence="6">
    <location>
        <begin position="156"/>
        <end position="178"/>
    </location>
</feature>
<dbReference type="InterPro" id="IPR036259">
    <property type="entry name" value="MFS_trans_sf"/>
</dbReference>
<dbReference type="CDD" id="cd17325">
    <property type="entry name" value="MFS_MdtG_SLC18_like"/>
    <property type="match status" value="1"/>
</dbReference>
<dbReference type="Gene3D" id="1.20.1250.20">
    <property type="entry name" value="MFS general substrate transporter like domains"/>
    <property type="match status" value="1"/>
</dbReference>
<dbReference type="EMBL" id="LFZO01000064">
    <property type="protein sequence ID" value="KXT15198.1"/>
    <property type="molecule type" value="Genomic_DNA"/>
</dbReference>
<keyword evidence="3 6" id="KW-0812">Transmembrane</keyword>
<feature type="domain" description="Major facilitator superfamily (MFS) profile" evidence="7">
    <location>
        <begin position="25"/>
        <end position="498"/>
    </location>
</feature>
<evidence type="ECO:0000256" key="5">
    <source>
        <dbReference type="ARBA" id="ARBA00023136"/>
    </source>
</evidence>
<dbReference type="AlphaFoldDB" id="A0A139IK93"/>
<feature type="transmembrane region" description="Helical" evidence="6">
    <location>
        <begin position="444"/>
        <end position="465"/>
    </location>
</feature>
<feature type="transmembrane region" description="Helical" evidence="6">
    <location>
        <begin position="96"/>
        <end position="120"/>
    </location>
</feature>